<dbReference type="EMBL" id="JAGYWB010000010">
    <property type="protein sequence ID" value="KAI0507658.1"/>
    <property type="molecule type" value="Genomic_DNA"/>
</dbReference>
<dbReference type="Gene3D" id="1.10.630.10">
    <property type="entry name" value="Cytochrome P450"/>
    <property type="match status" value="1"/>
</dbReference>
<reference evidence="7" key="1">
    <citation type="journal article" date="2022" name="Front. Genet.">
        <title>Chromosome-Scale Assembly of the Dendrobium nobile Genome Provides Insights Into the Molecular Mechanism of the Biosynthesis of the Medicinal Active Ingredient of Dendrobium.</title>
        <authorList>
            <person name="Xu Q."/>
            <person name="Niu S.-C."/>
            <person name="Li K.-L."/>
            <person name="Zheng P.-J."/>
            <person name="Zhang X.-J."/>
            <person name="Jia Y."/>
            <person name="Liu Y."/>
            <person name="Niu Y.-X."/>
            <person name="Yu L.-H."/>
            <person name="Chen D.-F."/>
            <person name="Zhang G.-Q."/>
        </authorList>
    </citation>
    <scope>NUCLEOTIDE SEQUENCE</scope>
    <source>
        <tissue evidence="7">Leaf</tissue>
    </source>
</reference>
<evidence type="ECO:0000256" key="5">
    <source>
        <dbReference type="ARBA" id="ARBA00023239"/>
    </source>
</evidence>
<evidence type="ECO:0000313" key="7">
    <source>
        <dbReference type="EMBL" id="KAI0507658.1"/>
    </source>
</evidence>
<dbReference type="GO" id="GO:0005506">
    <property type="term" value="F:iron ion binding"/>
    <property type="evidence" value="ECO:0007669"/>
    <property type="project" value="InterPro"/>
</dbReference>
<dbReference type="PANTHER" id="PTHR24286:SF302">
    <property type="entry name" value="ALLENE OXIDE SYNTHASE 2"/>
    <property type="match status" value="1"/>
</dbReference>
<organism evidence="7 8">
    <name type="scientific">Dendrobium nobile</name>
    <name type="common">Orchid</name>
    <dbReference type="NCBI Taxonomy" id="94219"/>
    <lineage>
        <taxon>Eukaryota</taxon>
        <taxon>Viridiplantae</taxon>
        <taxon>Streptophyta</taxon>
        <taxon>Embryophyta</taxon>
        <taxon>Tracheophyta</taxon>
        <taxon>Spermatophyta</taxon>
        <taxon>Magnoliopsida</taxon>
        <taxon>Liliopsida</taxon>
        <taxon>Asparagales</taxon>
        <taxon>Orchidaceae</taxon>
        <taxon>Epidendroideae</taxon>
        <taxon>Malaxideae</taxon>
        <taxon>Dendrobiinae</taxon>
        <taxon>Dendrobium</taxon>
    </lineage>
</organism>
<gene>
    <name evidence="7" type="ORF">KFK09_013785</name>
</gene>
<evidence type="ECO:0000313" key="8">
    <source>
        <dbReference type="Proteomes" id="UP000829196"/>
    </source>
</evidence>
<proteinExistence type="inferred from homology"/>
<evidence type="ECO:0000256" key="2">
    <source>
        <dbReference type="ARBA" id="ARBA00022617"/>
    </source>
</evidence>
<comment type="caution">
    <text evidence="7">The sequence shown here is derived from an EMBL/GenBank/DDBJ whole genome shotgun (WGS) entry which is preliminary data.</text>
</comment>
<keyword evidence="3" id="KW-0479">Metal-binding</keyword>
<dbReference type="InterPro" id="IPR036396">
    <property type="entry name" value="Cyt_P450_sf"/>
</dbReference>
<keyword evidence="2" id="KW-0349">Heme</keyword>
<sequence length="1184" mass="135650">MSSNRYIWLDKSQSEQQAPILLPTKEWIDKPQPEELSASIMFSNCYPWLDKPQPEQQAPILLPTKEWHGKPQPEQLSASVMNSNRYAWLDKPQPEQQAPIILPTKEWHEKPQTEQLSPSIMSSNRYTWLNKPQPEQQPPILLPTKEWIDKPQPKEQVPILLSTKEWIDKPQHEEMSVSIMFSNRYAWLDKPQPEQKAPILLPTKELHDKPQPEQLSASIMSSNRYVWLDKPQPEQQAPIILPTKEWHDKPQTEQLSPSIMSSNRYAWLDKPQPEQQALILLPTKEWIDKPQPEELSASIMFSNRYPWLDKPQPKQQAHILLPTKECQDKPQPEQQAPIIPPTKEWHDKPQTEQLPPSIMSSNRYAWIDKPQPEQQAPTLLPTKEWIDKPQPEELSASIMFSNRYPWLDKPQPKQQDHILLPTKECQVKPQPEQQDPILLPTKEWHDKPQPKLSASIMSSNRYAWLDKPQPEQQAPILLSTKEWIDKPQPEEMSASIMFSNRYAWLDKPQPEQQAHILLPTKEWHDKPQPEQLSASIMSSNCYAWLNKPQPEQQAPILLPTKELLDKPQPEQPSVSIISSNRYEWHDNPKPEQQAPILLPTKELLDKPQPEQQPPLLLPAKEIPGSYGIPFISPIKDRLDYYYFKGHDNFFQSKINQYSSTVFRTNMIPGPFMASNPRVIAVLDAKSFPILFDTSKVEKKNVFTGTYMPSTKLTGGYRVCSYLDPSEPTHAKVKQFLFNLLKSRKDCFLPAFRSAYVAPIFSSVESQVATHGQVDFNALNNDIAFDFLGEAYFGARPSKVGTFGSCFNFQKKVTIWLLLQLAPLASNVLTKFRIPKLVEDFLLHTFAFPSFIAKPGYISMYEYFNTAGSAALDLAEKVGLSRDEACHNLIFATCFNTYGGLRVLFPGLLKRLAQSGRDLHARLATEVRRAVAKHGENGQVTLGALEQMELANSVVYEVLRIDPPVEFQYAHAKKDFLLQSHDAQYQVRKGEMLFGYQPFATRDTRVFGANAGEFVPDRFVGSEGAKLLRYVWWSNGPETEDPTVNNKQCAGKNFVVLVARLFVAEFFLSYDSFTAEISNSVVGAQVNITSITKAKAKAHAKHSCFPTYEYLVFVLPTQRVYWSGVGCRGLWNIAGVRMQERRQVEDFVMVIEWKRGSTNGVSSAGGRWSAWFDSWICGRRKIELG</sequence>
<evidence type="ECO:0000256" key="1">
    <source>
        <dbReference type="ARBA" id="ARBA00010617"/>
    </source>
</evidence>
<evidence type="ECO:0000256" key="4">
    <source>
        <dbReference type="ARBA" id="ARBA00023004"/>
    </source>
</evidence>
<comment type="similarity">
    <text evidence="1">Belongs to the cytochrome P450 family.</text>
</comment>
<dbReference type="InterPro" id="IPR001128">
    <property type="entry name" value="Cyt_P450"/>
</dbReference>
<name>A0A8T3BA19_DENNO</name>
<keyword evidence="5" id="KW-0456">Lyase</keyword>
<dbReference type="GO" id="GO:0016125">
    <property type="term" value="P:sterol metabolic process"/>
    <property type="evidence" value="ECO:0007669"/>
    <property type="project" value="TreeGrafter"/>
</dbReference>
<dbReference type="Proteomes" id="UP000829196">
    <property type="component" value="Unassembled WGS sequence"/>
</dbReference>
<keyword evidence="4" id="KW-0408">Iron</keyword>
<dbReference type="SUPFAM" id="SSF48264">
    <property type="entry name" value="Cytochrome P450"/>
    <property type="match status" value="1"/>
</dbReference>
<dbReference type="AlphaFoldDB" id="A0A8T3BA19"/>
<dbReference type="FunFam" id="1.10.630.10:FF:000024">
    <property type="entry name" value="Allene oxide synthase, chloroplastic"/>
    <property type="match status" value="1"/>
</dbReference>
<protein>
    <recommendedName>
        <fullName evidence="9">Allene oxide synthase</fullName>
    </recommendedName>
</protein>
<evidence type="ECO:0008006" key="9">
    <source>
        <dbReference type="Google" id="ProtNLM"/>
    </source>
</evidence>
<dbReference type="PANTHER" id="PTHR24286">
    <property type="entry name" value="CYTOCHROME P450 26"/>
    <property type="match status" value="1"/>
</dbReference>
<evidence type="ECO:0000256" key="3">
    <source>
        <dbReference type="ARBA" id="ARBA00022723"/>
    </source>
</evidence>
<accession>A0A8T3BA19</accession>
<dbReference type="SMR" id="A0A8T3BA19"/>
<dbReference type="GO" id="GO:0020037">
    <property type="term" value="F:heme binding"/>
    <property type="evidence" value="ECO:0007669"/>
    <property type="project" value="InterPro"/>
</dbReference>
<dbReference type="OrthoDB" id="2789670at2759"/>
<dbReference type="GO" id="GO:0016829">
    <property type="term" value="F:lyase activity"/>
    <property type="evidence" value="ECO:0007669"/>
    <property type="project" value="UniProtKB-KW"/>
</dbReference>
<dbReference type="Pfam" id="PF00067">
    <property type="entry name" value="p450"/>
    <property type="match status" value="1"/>
</dbReference>
<evidence type="ECO:0000256" key="6">
    <source>
        <dbReference type="ARBA" id="ARBA00060657"/>
    </source>
</evidence>
<dbReference type="GO" id="GO:0004497">
    <property type="term" value="F:monooxygenase activity"/>
    <property type="evidence" value="ECO:0007669"/>
    <property type="project" value="InterPro"/>
</dbReference>
<dbReference type="GO" id="GO:0019752">
    <property type="term" value="P:carboxylic acid metabolic process"/>
    <property type="evidence" value="ECO:0007669"/>
    <property type="project" value="UniProtKB-ARBA"/>
</dbReference>
<dbReference type="GO" id="GO:0016705">
    <property type="term" value="F:oxidoreductase activity, acting on paired donors, with incorporation or reduction of molecular oxygen"/>
    <property type="evidence" value="ECO:0007669"/>
    <property type="project" value="InterPro"/>
</dbReference>
<dbReference type="CDD" id="cd11071">
    <property type="entry name" value="CYP74"/>
    <property type="match status" value="1"/>
</dbReference>
<keyword evidence="8" id="KW-1185">Reference proteome</keyword>
<comment type="pathway">
    <text evidence="6">Lipid metabolism; oxylipin biosynthesis.</text>
</comment>